<name>A0A897N4D9_9EURY</name>
<evidence type="ECO:0000259" key="1">
    <source>
        <dbReference type="Pfam" id="PF00582"/>
    </source>
</evidence>
<accession>A0A897N4D9</accession>
<feature type="domain" description="UspA" evidence="1">
    <location>
        <begin position="1"/>
        <end position="131"/>
    </location>
</feature>
<dbReference type="SUPFAM" id="SSF52402">
    <property type="entry name" value="Adenine nucleotide alpha hydrolases-like"/>
    <property type="match status" value="1"/>
</dbReference>
<protein>
    <submittedName>
        <fullName evidence="2">Nucleotide-binding protein, UspA family</fullName>
    </submittedName>
</protein>
<evidence type="ECO:0000313" key="3">
    <source>
        <dbReference type="Proteomes" id="UP000663525"/>
    </source>
</evidence>
<dbReference type="Pfam" id="PF00582">
    <property type="entry name" value="Usp"/>
    <property type="match status" value="1"/>
</dbReference>
<reference evidence="2" key="1">
    <citation type="submission" date="2020-11" db="EMBL/GenBank/DDBJ databases">
        <title>Carbohydrate-dependent, anaerobic sulfur respiration: A novel catabolism in halophilic archaea.</title>
        <authorList>
            <person name="Sorokin D.Y."/>
            <person name="Messina E."/>
            <person name="Smedile F."/>
            <person name="La Cono V."/>
            <person name="Hallsworth J.E."/>
            <person name="Yakimov M.M."/>
        </authorList>
    </citation>
    <scope>NUCLEOTIDE SEQUENCE</scope>
    <source>
        <strain evidence="2">HSR12-1</strain>
    </source>
</reference>
<proteinExistence type="predicted"/>
<gene>
    <name evidence="2" type="primary">uspA10</name>
    <name evidence="2" type="ORF">HSR121_1602</name>
</gene>
<dbReference type="InterPro" id="IPR006016">
    <property type="entry name" value="UspA"/>
</dbReference>
<dbReference type="AlphaFoldDB" id="A0A897N4D9"/>
<dbReference type="Proteomes" id="UP000663525">
    <property type="component" value="Chromosome"/>
</dbReference>
<evidence type="ECO:0000313" key="2">
    <source>
        <dbReference type="EMBL" id="QSG05939.1"/>
    </source>
</evidence>
<dbReference type="Gene3D" id="3.40.50.620">
    <property type="entry name" value="HUPs"/>
    <property type="match status" value="1"/>
</dbReference>
<dbReference type="InterPro" id="IPR014729">
    <property type="entry name" value="Rossmann-like_a/b/a_fold"/>
</dbReference>
<organism evidence="2 3">
    <name type="scientific">Halapricum desulfuricans</name>
    <dbReference type="NCBI Taxonomy" id="2841257"/>
    <lineage>
        <taxon>Archaea</taxon>
        <taxon>Methanobacteriati</taxon>
        <taxon>Methanobacteriota</taxon>
        <taxon>Stenosarchaea group</taxon>
        <taxon>Halobacteria</taxon>
        <taxon>Halobacteriales</taxon>
        <taxon>Haloarculaceae</taxon>
        <taxon>Halapricum</taxon>
    </lineage>
</organism>
<dbReference type="EMBL" id="CP064787">
    <property type="protein sequence ID" value="QSG05939.1"/>
    <property type="molecule type" value="Genomic_DNA"/>
</dbReference>
<sequence>MLDHVLLPVASEDDAEASSVALEPYLDEIERVTAVHVVEKAGGAPDKAPLEKRQSDAAEFLAIAESRLASEVAFNAQIHYGTDIVEVLFGAVDDIGATAVAFRPRGGSRIVRLLSGDTATKLVTEPPVPVVSLPSPEPAEG</sequence>